<name>A0A5P4S7Z5_VIBPH</name>
<dbReference type="SMART" id="SM00382">
    <property type="entry name" value="AAA"/>
    <property type="match status" value="1"/>
</dbReference>
<dbReference type="InterPro" id="IPR011527">
    <property type="entry name" value="ABC1_TM_dom"/>
</dbReference>
<keyword evidence="5 7" id="KW-1133">Transmembrane helix</keyword>
<dbReference type="InterPro" id="IPR036640">
    <property type="entry name" value="ABC1_TM_sf"/>
</dbReference>
<dbReference type="Pfam" id="PF00664">
    <property type="entry name" value="ABC_membrane"/>
    <property type="match status" value="1"/>
</dbReference>
<feature type="transmembrane region" description="Helical" evidence="7">
    <location>
        <begin position="157"/>
        <end position="175"/>
    </location>
</feature>
<keyword evidence="2 7" id="KW-0812">Transmembrane</keyword>
<dbReference type="InterPro" id="IPR003593">
    <property type="entry name" value="AAA+_ATPase"/>
</dbReference>
<dbReference type="Gene3D" id="3.40.50.300">
    <property type="entry name" value="P-loop containing nucleotide triphosphate hydrolases"/>
    <property type="match status" value="1"/>
</dbReference>
<feature type="transmembrane region" description="Helical" evidence="7">
    <location>
        <begin position="55"/>
        <end position="74"/>
    </location>
</feature>
<sequence length="538" mass="60439">MFLDNIKKFNEITDGKYLIRIMFKIFVASSLDVLSLVLAYSVINITTNNSMLSDSVLYSIIILLLLSIVVRFYVLRTLNDHIHATRHVLSRKILEKFLLLGPSMLNAGLTSLASDIFSEVEQVVNSYIVPLSNLLQSSIVCISISIGLLYLYPSVTIGLFCIFSFLYISLFLLTNKYSKRIAKERLYDNDRRFSLVSNVLNTYKTIAVYGAKESTLNKFDSYSKRLAKNIGRNQTIGVFPKYAIESLVYIGVALYLVVSFEKGADQLEMIIVLGLSAIKLLPSFQTFYHSFNHLRFGLPAFYSVARTLSKNEGHRKFCHHSGEADNDIIKIHIDNFSYGDTPVLQDINFNIAQKGVTSVLGESGSGKSTLLSLILGFETLNNGTISYSNEFLDRDEFLSNVGYVPQDYDLIEGTLLDNIMFNRELIGINNEDIVSLLKMLGLEKIVQNHKDLERTLDLGGEGLSGGQKQRISMCRALIGHPKILILDEPTSALDKDSEKKLFELIRKLAENISVIIISHNPEIISFSDKVIKLKKTSV</sequence>
<dbReference type="PANTHER" id="PTHR24221:SF654">
    <property type="entry name" value="ATP-BINDING CASSETTE SUB-FAMILY B MEMBER 6"/>
    <property type="match status" value="1"/>
</dbReference>
<reference evidence="10" key="1">
    <citation type="journal article" date="2019" name="Int. J. Food Microbiol.">
        <title>Developing a novel molecular serotyping system based on capsular polysaccharide synthesis gene clusters of Vibrio parahaemolyticus.</title>
        <authorList>
            <person name="Pang Y."/>
            <person name="Guo X."/>
            <person name="Tian X."/>
            <person name="Liu F."/>
            <person name="Wang L."/>
            <person name="Wu J."/>
            <person name="Zhang S."/>
            <person name="Li S."/>
            <person name="Liu B."/>
        </authorList>
    </citation>
    <scope>NUCLEOTIDE SEQUENCE</scope>
    <source>
        <strain evidence="10">G3563</strain>
    </source>
</reference>
<dbReference type="EMBL" id="MK482084">
    <property type="protein sequence ID" value="QFC18072.1"/>
    <property type="molecule type" value="Genomic_DNA"/>
</dbReference>
<evidence type="ECO:0000256" key="3">
    <source>
        <dbReference type="ARBA" id="ARBA00022741"/>
    </source>
</evidence>
<dbReference type="PROSITE" id="PS50893">
    <property type="entry name" value="ABC_TRANSPORTER_2"/>
    <property type="match status" value="1"/>
</dbReference>
<evidence type="ECO:0000256" key="4">
    <source>
        <dbReference type="ARBA" id="ARBA00022840"/>
    </source>
</evidence>
<dbReference type="GO" id="GO:0005886">
    <property type="term" value="C:plasma membrane"/>
    <property type="evidence" value="ECO:0007669"/>
    <property type="project" value="UniProtKB-SubCell"/>
</dbReference>
<dbReference type="AlphaFoldDB" id="A0A5P4S7Z5"/>
<evidence type="ECO:0000259" key="8">
    <source>
        <dbReference type="PROSITE" id="PS50893"/>
    </source>
</evidence>
<dbReference type="InterPro" id="IPR017871">
    <property type="entry name" value="ABC_transporter-like_CS"/>
</dbReference>
<dbReference type="Gene3D" id="1.20.1560.10">
    <property type="entry name" value="ABC transporter type 1, transmembrane domain"/>
    <property type="match status" value="1"/>
</dbReference>
<dbReference type="GO" id="GO:0140359">
    <property type="term" value="F:ABC-type transporter activity"/>
    <property type="evidence" value="ECO:0007669"/>
    <property type="project" value="InterPro"/>
</dbReference>
<dbReference type="SUPFAM" id="SSF52540">
    <property type="entry name" value="P-loop containing nucleoside triphosphate hydrolases"/>
    <property type="match status" value="1"/>
</dbReference>
<keyword evidence="3" id="KW-0547">Nucleotide-binding</keyword>
<dbReference type="PANTHER" id="PTHR24221">
    <property type="entry name" value="ATP-BINDING CASSETTE SUB-FAMILY B"/>
    <property type="match status" value="1"/>
</dbReference>
<keyword evidence="4" id="KW-0067">ATP-binding</keyword>
<feature type="transmembrane region" description="Helical" evidence="7">
    <location>
        <begin position="242"/>
        <end position="258"/>
    </location>
</feature>
<feature type="transmembrane region" description="Helical" evidence="7">
    <location>
        <begin position="134"/>
        <end position="151"/>
    </location>
</feature>
<dbReference type="InterPro" id="IPR027417">
    <property type="entry name" value="P-loop_NTPase"/>
</dbReference>
<organism evidence="10">
    <name type="scientific">Vibrio parahaemolyticus</name>
    <dbReference type="NCBI Taxonomy" id="670"/>
    <lineage>
        <taxon>Bacteria</taxon>
        <taxon>Pseudomonadati</taxon>
        <taxon>Pseudomonadota</taxon>
        <taxon>Gammaproteobacteria</taxon>
        <taxon>Vibrionales</taxon>
        <taxon>Vibrionaceae</taxon>
        <taxon>Vibrio</taxon>
    </lineage>
</organism>
<gene>
    <name evidence="10" type="primary">wzx</name>
</gene>
<comment type="subcellular location">
    <subcellularLocation>
        <location evidence="1">Cell membrane</location>
        <topology evidence="1">Multi-pass membrane protein</topology>
    </subcellularLocation>
</comment>
<dbReference type="GO" id="GO:0005524">
    <property type="term" value="F:ATP binding"/>
    <property type="evidence" value="ECO:0007669"/>
    <property type="project" value="UniProtKB-KW"/>
</dbReference>
<accession>A0A5P4S7Z5</accession>
<feature type="domain" description="ABC transporter" evidence="8">
    <location>
        <begin position="323"/>
        <end position="538"/>
    </location>
</feature>
<evidence type="ECO:0000259" key="9">
    <source>
        <dbReference type="PROSITE" id="PS50929"/>
    </source>
</evidence>
<dbReference type="PROSITE" id="PS00211">
    <property type="entry name" value="ABC_TRANSPORTER_1"/>
    <property type="match status" value="1"/>
</dbReference>
<feature type="domain" description="ABC transmembrane type-1" evidence="9">
    <location>
        <begin position="26"/>
        <end position="254"/>
    </location>
</feature>
<evidence type="ECO:0000256" key="6">
    <source>
        <dbReference type="ARBA" id="ARBA00023136"/>
    </source>
</evidence>
<evidence type="ECO:0000256" key="1">
    <source>
        <dbReference type="ARBA" id="ARBA00004651"/>
    </source>
</evidence>
<dbReference type="Pfam" id="PF00005">
    <property type="entry name" value="ABC_tran"/>
    <property type="match status" value="1"/>
</dbReference>
<dbReference type="SUPFAM" id="SSF90123">
    <property type="entry name" value="ABC transporter transmembrane region"/>
    <property type="match status" value="1"/>
</dbReference>
<dbReference type="RefSeq" id="WP_045586475.1">
    <property type="nucleotide sequence ID" value="NZ_JMMP01000003.1"/>
</dbReference>
<evidence type="ECO:0000256" key="2">
    <source>
        <dbReference type="ARBA" id="ARBA00022692"/>
    </source>
</evidence>
<proteinExistence type="predicted"/>
<dbReference type="InterPro" id="IPR003439">
    <property type="entry name" value="ABC_transporter-like_ATP-bd"/>
</dbReference>
<feature type="transmembrane region" description="Helical" evidence="7">
    <location>
        <begin position="21"/>
        <end position="43"/>
    </location>
</feature>
<evidence type="ECO:0000313" key="10">
    <source>
        <dbReference type="EMBL" id="QFC18072.1"/>
    </source>
</evidence>
<evidence type="ECO:0000256" key="7">
    <source>
        <dbReference type="SAM" id="Phobius"/>
    </source>
</evidence>
<protein>
    <submittedName>
        <fullName evidence="10">Polysaccharide biosynthesis protein</fullName>
    </submittedName>
</protein>
<dbReference type="GO" id="GO:0034040">
    <property type="term" value="F:ATPase-coupled lipid transmembrane transporter activity"/>
    <property type="evidence" value="ECO:0007669"/>
    <property type="project" value="TreeGrafter"/>
</dbReference>
<dbReference type="InterPro" id="IPR039421">
    <property type="entry name" value="Type_1_exporter"/>
</dbReference>
<dbReference type="PROSITE" id="PS50929">
    <property type="entry name" value="ABC_TM1F"/>
    <property type="match status" value="1"/>
</dbReference>
<evidence type="ECO:0000256" key="5">
    <source>
        <dbReference type="ARBA" id="ARBA00022989"/>
    </source>
</evidence>
<keyword evidence="6 7" id="KW-0472">Membrane</keyword>
<dbReference type="GO" id="GO:0016887">
    <property type="term" value="F:ATP hydrolysis activity"/>
    <property type="evidence" value="ECO:0007669"/>
    <property type="project" value="InterPro"/>
</dbReference>